<dbReference type="SUPFAM" id="SSF102114">
    <property type="entry name" value="Radical SAM enzymes"/>
    <property type="match status" value="1"/>
</dbReference>
<dbReference type="EMBL" id="FQZC01000002">
    <property type="protein sequence ID" value="SHJ23176.1"/>
    <property type="molecule type" value="Genomic_DNA"/>
</dbReference>
<evidence type="ECO:0000256" key="2">
    <source>
        <dbReference type="ARBA" id="ARBA00022691"/>
    </source>
</evidence>
<organism evidence="10 11">
    <name type="scientific">Aureimonas altamirensis DSM 21988</name>
    <dbReference type="NCBI Taxonomy" id="1121026"/>
    <lineage>
        <taxon>Bacteria</taxon>
        <taxon>Pseudomonadati</taxon>
        <taxon>Pseudomonadota</taxon>
        <taxon>Alphaproteobacteria</taxon>
        <taxon>Hyphomicrobiales</taxon>
        <taxon>Aurantimonadaceae</taxon>
        <taxon>Aureimonas</taxon>
    </lineage>
</organism>
<dbReference type="Pfam" id="PF04055">
    <property type="entry name" value="Radical_SAM"/>
    <property type="match status" value="1"/>
</dbReference>
<comment type="function">
    <text evidence="8">Catalyzes the cross-linking of a glutamate residue and a tyrosine residue in the PqqA protein as part of the biosynthesis of pyrroloquinoline quinone (PQQ).</text>
</comment>
<dbReference type="InterPro" id="IPR017200">
    <property type="entry name" value="PqqE-like"/>
</dbReference>
<dbReference type="SFLD" id="SFLDG01386">
    <property type="entry name" value="main_SPASM_domain-containing"/>
    <property type="match status" value="1"/>
</dbReference>
<evidence type="ECO:0000256" key="4">
    <source>
        <dbReference type="ARBA" id="ARBA00022905"/>
    </source>
</evidence>
<dbReference type="InterPro" id="IPR050377">
    <property type="entry name" value="Radical_SAM_PqqE_MftC-like"/>
</dbReference>
<feature type="binding site" evidence="8">
    <location>
        <position position="35"/>
    </location>
    <ligand>
        <name>[4Fe-4S] cluster</name>
        <dbReference type="ChEBI" id="CHEBI:49883"/>
        <note>4Fe-4S-S-AdoMet</note>
    </ligand>
</feature>
<dbReference type="InterPro" id="IPR006638">
    <property type="entry name" value="Elp3/MiaA/NifB-like_rSAM"/>
</dbReference>
<evidence type="ECO:0000256" key="5">
    <source>
        <dbReference type="ARBA" id="ARBA00023002"/>
    </source>
</evidence>
<dbReference type="PROSITE" id="PS51918">
    <property type="entry name" value="RADICAL_SAM"/>
    <property type="match status" value="1"/>
</dbReference>
<name>A0ABY1IIM9_9HYPH</name>
<dbReference type="SFLD" id="SFLDS00029">
    <property type="entry name" value="Radical_SAM"/>
    <property type="match status" value="1"/>
</dbReference>
<keyword evidence="6 8" id="KW-0408">Iron</keyword>
<dbReference type="InterPro" id="IPR023885">
    <property type="entry name" value="4Fe4S-binding_SPASM_dom"/>
</dbReference>
<feature type="binding site" evidence="8">
    <location>
        <position position="31"/>
    </location>
    <ligand>
        <name>[4Fe-4S] cluster</name>
        <dbReference type="ChEBI" id="CHEBI:49883"/>
        <note>4Fe-4S-S-AdoMet</note>
    </ligand>
</feature>
<dbReference type="InterPro" id="IPR058240">
    <property type="entry name" value="rSAM_sf"/>
</dbReference>
<protein>
    <recommendedName>
        <fullName evidence="8">PqqA peptide cyclase</fullName>
        <ecNumber evidence="8">1.21.98.4</ecNumber>
    </recommendedName>
    <alternativeName>
        <fullName evidence="8">Coenzyme PQQ synthesis protein E</fullName>
    </alternativeName>
</protein>
<dbReference type="SMART" id="SM00729">
    <property type="entry name" value="Elp3"/>
    <property type="match status" value="1"/>
</dbReference>
<comment type="caution">
    <text evidence="10">The sequence shown here is derived from an EMBL/GenBank/DDBJ whole genome shotgun (WGS) entry which is preliminary data.</text>
</comment>
<dbReference type="SFLD" id="SFLDF00280">
    <property type="entry name" value="coenzyme_PQQ_synthesis_protein"/>
    <property type="match status" value="1"/>
</dbReference>
<dbReference type="Pfam" id="PF13186">
    <property type="entry name" value="SPASM"/>
    <property type="match status" value="1"/>
</dbReference>
<dbReference type="EC" id="1.21.98.4" evidence="8"/>
<evidence type="ECO:0000256" key="7">
    <source>
        <dbReference type="ARBA" id="ARBA00023014"/>
    </source>
</evidence>
<dbReference type="CDD" id="cd21119">
    <property type="entry name" value="SPASM_PqqE"/>
    <property type="match status" value="1"/>
</dbReference>
<dbReference type="Proteomes" id="UP000184290">
    <property type="component" value="Unassembled WGS sequence"/>
</dbReference>
<dbReference type="NCBIfam" id="TIGR04085">
    <property type="entry name" value="rSAM_more_4Fe4S"/>
    <property type="match status" value="1"/>
</dbReference>
<proteinExistence type="inferred from homology"/>
<keyword evidence="3 8" id="KW-0479">Metal-binding</keyword>
<dbReference type="PANTHER" id="PTHR11228:SF7">
    <property type="entry name" value="PQQA PEPTIDE CYCLASE"/>
    <property type="match status" value="1"/>
</dbReference>
<sequence length="378" mass="41535">MNEMPNPRAMPEPHPAPPAPIGVLAELTHRCPLRCTYCSNPLELETRSAELSTDDWKRVFDQAAEMGVIHVHLSGGEPTARKDIVELTAHAAAAGLYTNLITSGIAVGDDMLDRLLEAGLDHIQLSMQGADPEITERVGGMKGAFERKEAFAHAVVQRGFPLTLNAVIHRQNIHQVPLMIDKALALGAKRLEVAHTQYYGWALKNRAQLMPSREDVDRTIEEITAAREALKGRLAIDAVFPDYYARYPKLCNGGWGLRTFSVTPSGMVLPCHAAQTIKHLEFWSVRDHSLQDIWAASPAFDAYRGTSWMKEPCASCERKMIDLGGCRCQALALTGDAANADPACIKSTFHERVKDMAVTEAASRDPGPASYRQFGRAL</sequence>
<feature type="binding site" evidence="8">
    <location>
        <position position="38"/>
    </location>
    <ligand>
        <name>[4Fe-4S] cluster</name>
        <dbReference type="ChEBI" id="CHEBI:49883"/>
        <note>4Fe-4S-S-AdoMet</note>
    </ligand>
</feature>
<dbReference type="Gene3D" id="3.20.20.70">
    <property type="entry name" value="Aldolase class I"/>
    <property type="match status" value="1"/>
</dbReference>
<comment type="catalytic activity">
    <reaction evidence="8">
        <text>[PQQ precursor protein] + S-adenosyl-L-methionine = E-Y cross-linked-[PQQ precursor protein] + 5'-deoxyadenosine + L-methionine + H(+)</text>
        <dbReference type="Rhea" id="RHEA:56836"/>
        <dbReference type="Rhea" id="RHEA-COMP:14800"/>
        <dbReference type="Rhea" id="RHEA-COMP:14801"/>
        <dbReference type="ChEBI" id="CHEBI:15378"/>
        <dbReference type="ChEBI" id="CHEBI:17319"/>
        <dbReference type="ChEBI" id="CHEBI:57844"/>
        <dbReference type="ChEBI" id="CHEBI:59789"/>
        <dbReference type="ChEBI" id="CHEBI:141026"/>
        <dbReference type="ChEBI" id="CHEBI:141027"/>
        <dbReference type="EC" id="1.21.98.4"/>
    </reaction>
</comment>
<keyword evidence="2 8" id="KW-0949">S-adenosyl-L-methionine</keyword>
<evidence type="ECO:0000256" key="3">
    <source>
        <dbReference type="ARBA" id="ARBA00022723"/>
    </source>
</evidence>
<keyword evidence="7 8" id="KW-0411">Iron-sulfur</keyword>
<evidence type="ECO:0000256" key="6">
    <source>
        <dbReference type="ARBA" id="ARBA00023004"/>
    </source>
</evidence>
<gene>
    <name evidence="8" type="primary">pqqE</name>
    <name evidence="10" type="ORF">SAMN02745911_2090</name>
</gene>
<accession>A0ABY1IIM9</accession>
<reference evidence="10 11" key="1">
    <citation type="submission" date="2016-11" db="EMBL/GenBank/DDBJ databases">
        <authorList>
            <person name="Varghese N."/>
            <person name="Submissions S."/>
        </authorList>
    </citation>
    <scope>NUCLEOTIDE SEQUENCE [LARGE SCALE GENOMIC DNA]</scope>
    <source>
        <strain evidence="10 11">DSM 21988</strain>
    </source>
</reference>
<dbReference type="NCBIfam" id="TIGR02109">
    <property type="entry name" value="PQQ_syn_pqqE"/>
    <property type="match status" value="1"/>
</dbReference>
<keyword evidence="11" id="KW-1185">Reference proteome</keyword>
<dbReference type="HAMAP" id="MF_00660">
    <property type="entry name" value="PqqE"/>
    <property type="match status" value="1"/>
</dbReference>
<evidence type="ECO:0000313" key="10">
    <source>
        <dbReference type="EMBL" id="SHJ23176.1"/>
    </source>
</evidence>
<evidence type="ECO:0000259" key="9">
    <source>
        <dbReference type="PROSITE" id="PS51918"/>
    </source>
</evidence>
<dbReference type="PROSITE" id="PS01305">
    <property type="entry name" value="MOAA_NIFB_PQQE"/>
    <property type="match status" value="1"/>
</dbReference>
<evidence type="ECO:0000256" key="1">
    <source>
        <dbReference type="ARBA" id="ARBA00022485"/>
    </source>
</evidence>
<keyword evidence="4 8" id="KW-0884">PQQ biosynthesis</keyword>
<dbReference type="CDD" id="cd01335">
    <property type="entry name" value="Radical_SAM"/>
    <property type="match status" value="1"/>
</dbReference>
<comment type="subunit">
    <text evidence="8">Interacts with PqqD. The interaction is necessary for activity of PqqE.</text>
</comment>
<dbReference type="InterPro" id="IPR011843">
    <property type="entry name" value="PQQ_synth_PqqE_bac"/>
</dbReference>
<keyword evidence="5 8" id="KW-0560">Oxidoreductase</keyword>
<comment type="similarity">
    <text evidence="8">Belongs to the radical SAM superfamily. PqqE family.</text>
</comment>
<dbReference type="PIRSF" id="PIRSF037420">
    <property type="entry name" value="PQQ_syn_pqqE"/>
    <property type="match status" value="1"/>
</dbReference>
<comment type="cofactor">
    <cofactor evidence="8">
        <name>[4Fe-4S] cluster</name>
        <dbReference type="ChEBI" id="CHEBI:49883"/>
    </cofactor>
    <text evidence="8">Binds 1 [4Fe-4S] cluster. The cluster is coordinated with 3 cysteines and an exchangeable S-adenosyl-L-methionine.</text>
</comment>
<keyword evidence="1 8" id="KW-0004">4Fe-4S</keyword>
<evidence type="ECO:0000256" key="8">
    <source>
        <dbReference type="HAMAP-Rule" id="MF_00660"/>
    </source>
</evidence>
<comment type="pathway">
    <text evidence="8">Cofactor biosynthesis; pyrroloquinoline quinone biosynthesis.</text>
</comment>
<evidence type="ECO:0000313" key="11">
    <source>
        <dbReference type="Proteomes" id="UP000184290"/>
    </source>
</evidence>
<feature type="domain" description="Radical SAM core" evidence="9">
    <location>
        <begin position="17"/>
        <end position="233"/>
    </location>
</feature>
<dbReference type="SFLD" id="SFLDG01067">
    <property type="entry name" value="SPASM/twitch_domain_containing"/>
    <property type="match status" value="1"/>
</dbReference>
<dbReference type="InterPro" id="IPR013785">
    <property type="entry name" value="Aldolase_TIM"/>
</dbReference>
<dbReference type="InterPro" id="IPR007197">
    <property type="entry name" value="rSAM"/>
</dbReference>
<dbReference type="InterPro" id="IPR000385">
    <property type="entry name" value="MoaA_NifB_PqqE_Fe-S-bd_CS"/>
</dbReference>
<dbReference type="PANTHER" id="PTHR11228">
    <property type="entry name" value="RADICAL SAM DOMAIN PROTEIN"/>
    <property type="match status" value="1"/>
</dbReference>